<dbReference type="AlphaFoldDB" id="A0AA41G4I2"/>
<dbReference type="Pfam" id="PF04367">
    <property type="entry name" value="DUF502"/>
    <property type="match status" value="1"/>
</dbReference>
<keyword evidence="3" id="KW-1185">Reference proteome</keyword>
<gene>
    <name evidence="2" type="ORF">KTS37_16275</name>
</gene>
<dbReference type="InterPro" id="IPR007462">
    <property type="entry name" value="COV1-like"/>
</dbReference>
<organism evidence="2 3">
    <name type="scientific">Haloarcula salina</name>
    <dbReference type="NCBI Taxonomy" id="1429914"/>
    <lineage>
        <taxon>Archaea</taxon>
        <taxon>Methanobacteriati</taxon>
        <taxon>Methanobacteriota</taxon>
        <taxon>Stenosarchaea group</taxon>
        <taxon>Halobacteria</taxon>
        <taxon>Halobacteriales</taxon>
        <taxon>Haloarculaceae</taxon>
        <taxon>Haloarcula</taxon>
    </lineage>
</organism>
<comment type="caution">
    <text evidence="2">The sequence shown here is derived from an EMBL/GenBank/DDBJ whole genome shotgun (WGS) entry which is preliminary data.</text>
</comment>
<sequence length="221" mass="23876">MRLKSFLKSNFLAGLVLVGPLVATVVIVRIVLGWVGGVLDPFIRGTRLATLTADNFLLAQLLTLSVLVALLVVLGYVAQRSVGQRLFGRTGQLVNFVPVVRTIYGSIRQMTSSVVNRRSDYESVVYVEYPREGVYQLGLKTGDGPRDAAEAADEDVSSVFVPGSPNPTQGMLVMVPESQTHESDLSVRAAIRLLMTTGMAQSDGVIELDEDELDRATPGQP</sequence>
<proteinExistence type="predicted"/>
<dbReference type="EMBL" id="JAHQXE010000005">
    <property type="protein sequence ID" value="MBV0903344.1"/>
    <property type="molecule type" value="Genomic_DNA"/>
</dbReference>
<accession>A0AA41G4I2</accession>
<feature type="transmembrane region" description="Helical" evidence="1">
    <location>
        <begin position="12"/>
        <end position="36"/>
    </location>
</feature>
<dbReference type="RefSeq" id="WP_162414077.1">
    <property type="nucleotide sequence ID" value="NZ_JAHQXE010000005.1"/>
</dbReference>
<keyword evidence="1" id="KW-1133">Transmembrane helix</keyword>
<dbReference type="PANTHER" id="PTHR31876">
    <property type="entry name" value="COV-LIKE PROTEIN 1"/>
    <property type="match status" value="1"/>
</dbReference>
<dbReference type="PANTHER" id="PTHR31876:SF26">
    <property type="entry name" value="PROTEIN LIKE COV 2"/>
    <property type="match status" value="1"/>
</dbReference>
<name>A0AA41G4I2_9EURY</name>
<evidence type="ECO:0000256" key="1">
    <source>
        <dbReference type="SAM" id="Phobius"/>
    </source>
</evidence>
<feature type="transmembrane region" description="Helical" evidence="1">
    <location>
        <begin position="56"/>
        <end position="77"/>
    </location>
</feature>
<reference evidence="2" key="1">
    <citation type="submission" date="2021-06" db="EMBL/GenBank/DDBJ databases">
        <title>New haloarchaea isolates fom saline soil.</title>
        <authorList>
            <person name="Duran-Viseras A."/>
            <person name="Sanchez-Porro C.S."/>
            <person name="Ventosa A."/>
        </authorList>
    </citation>
    <scope>NUCLEOTIDE SEQUENCE</scope>
    <source>
        <strain evidence="2">JCM 18369</strain>
    </source>
</reference>
<keyword evidence="1" id="KW-0812">Transmembrane</keyword>
<dbReference type="Proteomes" id="UP001166304">
    <property type="component" value="Unassembled WGS sequence"/>
</dbReference>
<protein>
    <submittedName>
        <fullName evidence="2">DUF502 domain-containing protein</fullName>
    </submittedName>
</protein>
<keyword evidence="1" id="KW-0472">Membrane</keyword>
<evidence type="ECO:0000313" key="2">
    <source>
        <dbReference type="EMBL" id="MBV0903344.1"/>
    </source>
</evidence>
<evidence type="ECO:0000313" key="3">
    <source>
        <dbReference type="Proteomes" id="UP001166304"/>
    </source>
</evidence>